<gene>
    <name evidence="2" type="ORF">B0I35DRAFT_178469</name>
</gene>
<dbReference type="Proteomes" id="UP000813444">
    <property type="component" value="Unassembled WGS sequence"/>
</dbReference>
<sequence>MLSVIFSLLQPHAVFQLHLRIVTGYHHCVTGFEPSFHRHIGPSVQRLAGSSPYSYRNISFPALRDLALQTYSILFRSPETSATSHRIAMAPSPAPHERASSPLAALPSCHTNIRRPSICSTAWFPGAPSPPSGSGPTSQRHDSSSPCTPVAAALESSPSGSQAASSHPEIVIKTEPGSPSVPALRLYPPPPIDFGHWTKTGF</sequence>
<protein>
    <submittedName>
        <fullName evidence="2">Uncharacterized protein</fullName>
    </submittedName>
</protein>
<accession>A0A8K0SB88</accession>
<evidence type="ECO:0000256" key="1">
    <source>
        <dbReference type="SAM" id="MobiDB-lite"/>
    </source>
</evidence>
<feature type="compositionally biased region" description="Low complexity" evidence="1">
    <location>
        <begin position="156"/>
        <end position="166"/>
    </location>
</feature>
<evidence type="ECO:0000313" key="3">
    <source>
        <dbReference type="Proteomes" id="UP000813444"/>
    </source>
</evidence>
<dbReference type="AlphaFoldDB" id="A0A8K0SB88"/>
<organism evidence="2 3">
    <name type="scientific">Stachybotrys elegans</name>
    <dbReference type="NCBI Taxonomy" id="80388"/>
    <lineage>
        <taxon>Eukaryota</taxon>
        <taxon>Fungi</taxon>
        <taxon>Dikarya</taxon>
        <taxon>Ascomycota</taxon>
        <taxon>Pezizomycotina</taxon>
        <taxon>Sordariomycetes</taxon>
        <taxon>Hypocreomycetidae</taxon>
        <taxon>Hypocreales</taxon>
        <taxon>Stachybotryaceae</taxon>
        <taxon>Stachybotrys</taxon>
    </lineage>
</organism>
<evidence type="ECO:0000313" key="2">
    <source>
        <dbReference type="EMBL" id="KAH7303612.1"/>
    </source>
</evidence>
<reference evidence="2" key="1">
    <citation type="journal article" date="2021" name="Nat. Commun.">
        <title>Genetic determinants of endophytism in the Arabidopsis root mycobiome.</title>
        <authorList>
            <person name="Mesny F."/>
            <person name="Miyauchi S."/>
            <person name="Thiergart T."/>
            <person name="Pickel B."/>
            <person name="Atanasova L."/>
            <person name="Karlsson M."/>
            <person name="Huettel B."/>
            <person name="Barry K.W."/>
            <person name="Haridas S."/>
            <person name="Chen C."/>
            <person name="Bauer D."/>
            <person name="Andreopoulos W."/>
            <person name="Pangilinan J."/>
            <person name="LaButti K."/>
            <person name="Riley R."/>
            <person name="Lipzen A."/>
            <person name="Clum A."/>
            <person name="Drula E."/>
            <person name="Henrissat B."/>
            <person name="Kohler A."/>
            <person name="Grigoriev I.V."/>
            <person name="Martin F.M."/>
            <person name="Hacquard S."/>
        </authorList>
    </citation>
    <scope>NUCLEOTIDE SEQUENCE</scope>
    <source>
        <strain evidence="2">MPI-CAGE-CH-0235</strain>
    </source>
</reference>
<keyword evidence="3" id="KW-1185">Reference proteome</keyword>
<dbReference type="EMBL" id="JAGPNK010000031">
    <property type="protein sequence ID" value="KAH7303612.1"/>
    <property type="molecule type" value="Genomic_DNA"/>
</dbReference>
<name>A0A8K0SB88_9HYPO</name>
<feature type="region of interest" description="Disordered" evidence="1">
    <location>
        <begin position="124"/>
        <end position="189"/>
    </location>
</feature>
<proteinExistence type="predicted"/>
<comment type="caution">
    <text evidence="2">The sequence shown here is derived from an EMBL/GenBank/DDBJ whole genome shotgun (WGS) entry which is preliminary data.</text>
</comment>